<feature type="non-terminal residue" evidence="2">
    <location>
        <position position="1"/>
    </location>
</feature>
<dbReference type="InterPro" id="IPR012337">
    <property type="entry name" value="RNaseH-like_sf"/>
</dbReference>
<organism evidence="2 3">
    <name type="scientific">Stylosanthes scabra</name>
    <dbReference type="NCBI Taxonomy" id="79078"/>
    <lineage>
        <taxon>Eukaryota</taxon>
        <taxon>Viridiplantae</taxon>
        <taxon>Streptophyta</taxon>
        <taxon>Embryophyta</taxon>
        <taxon>Tracheophyta</taxon>
        <taxon>Spermatophyta</taxon>
        <taxon>Magnoliopsida</taxon>
        <taxon>eudicotyledons</taxon>
        <taxon>Gunneridae</taxon>
        <taxon>Pentapetalae</taxon>
        <taxon>rosids</taxon>
        <taxon>fabids</taxon>
        <taxon>Fabales</taxon>
        <taxon>Fabaceae</taxon>
        <taxon>Papilionoideae</taxon>
        <taxon>50 kb inversion clade</taxon>
        <taxon>dalbergioids sensu lato</taxon>
        <taxon>Dalbergieae</taxon>
        <taxon>Pterocarpus clade</taxon>
        <taxon>Stylosanthes</taxon>
    </lineage>
</organism>
<feature type="domain" description="Argonaute linker 2" evidence="1">
    <location>
        <begin position="32"/>
        <end position="77"/>
    </location>
</feature>
<evidence type="ECO:0000313" key="2">
    <source>
        <dbReference type="EMBL" id="MED6153788.1"/>
    </source>
</evidence>
<dbReference type="Gene3D" id="3.40.50.2300">
    <property type="match status" value="1"/>
</dbReference>
<dbReference type="InterPro" id="IPR036085">
    <property type="entry name" value="PAZ_dom_sf"/>
</dbReference>
<reference evidence="2 3" key="1">
    <citation type="journal article" date="2023" name="Plants (Basel)">
        <title>Bridging the Gap: Combining Genomics and Transcriptomics Approaches to Understand Stylosanthes scabra, an Orphan Legume from the Brazilian Caatinga.</title>
        <authorList>
            <person name="Ferreira-Neto J.R.C."/>
            <person name="da Silva M.D."/>
            <person name="Binneck E."/>
            <person name="de Melo N.F."/>
            <person name="da Silva R.H."/>
            <person name="de Melo A.L.T.M."/>
            <person name="Pandolfi V."/>
            <person name="Bustamante F.O."/>
            <person name="Brasileiro-Vidal A.C."/>
            <person name="Benko-Iseppon A.M."/>
        </authorList>
    </citation>
    <scope>NUCLEOTIDE SEQUENCE [LARGE SCALE GENOMIC DNA]</scope>
    <source>
        <tissue evidence="2">Leaves</tissue>
    </source>
</reference>
<proteinExistence type="predicted"/>
<comment type="caution">
    <text evidence="2">The sequence shown here is derived from an EMBL/GenBank/DDBJ whole genome shotgun (WGS) entry which is preliminary data.</text>
</comment>
<name>A0ABU6U0L1_9FABA</name>
<accession>A0ABU6U0L1</accession>
<keyword evidence="3" id="KW-1185">Reference proteome</keyword>
<dbReference type="SUPFAM" id="SSF53098">
    <property type="entry name" value="Ribonuclease H-like"/>
    <property type="match status" value="1"/>
</dbReference>
<dbReference type="PANTHER" id="PTHR22891">
    <property type="entry name" value="EUKARYOTIC TRANSLATION INITIATION FACTOR 2C"/>
    <property type="match status" value="1"/>
</dbReference>
<gene>
    <name evidence="2" type="ORF">PIB30_105398</name>
</gene>
<sequence length="218" mass="25481">LCTLISLQRYTKALTNLQRTELVKNSRQEPNERKRALTDSLRNSRYANEPMLKSCRITIDNNFTRVDGRILQPPRLVVGNGEEFIPRDGRWNFNNKELVRPVSLERWAVVNFSARCDMEHLFKTIRKCAEMKGIRIKPPLQVFEEDDRAKRDPAPVRVEKMYDRVKSKLHGPPQLLLCILPERKNSEIYGRINKSHLICIVAKQHNLLVLLILTIQLM</sequence>
<evidence type="ECO:0000259" key="1">
    <source>
        <dbReference type="Pfam" id="PF16488"/>
    </source>
</evidence>
<dbReference type="SUPFAM" id="SSF101690">
    <property type="entry name" value="PAZ domain"/>
    <property type="match status" value="1"/>
</dbReference>
<protein>
    <recommendedName>
        <fullName evidence="1">Argonaute linker 2 domain-containing protein</fullName>
    </recommendedName>
</protein>
<dbReference type="Pfam" id="PF16488">
    <property type="entry name" value="ArgoL2"/>
    <property type="match status" value="1"/>
</dbReference>
<evidence type="ECO:0000313" key="3">
    <source>
        <dbReference type="Proteomes" id="UP001341840"/>
    </source>
</evidence>
<dbReference type="InterPro" id="IPR032472">
    <property type="entry name" value="ArgoL2"/>
</dbReference>
<dbReference type="Proteomes" id="UP001341840">
    <property type="component" value="Unassembled WGS sequence"/>
</dbReference>
<dbReference type="EMBL" id="JASCZI010094480">
    <property type="protein sequence ID" value="MED6153788.1"/>
    <property type="molecule type" value="Genomic_DNA"/>
</dbReference>